<name>A0AA89BXQ8_PINIB</name>
<proteinExistence type="predicted"/>
<evidence type="ECO:0000256" key="1">
    <source>
        <dbReference type="SAM" id="Coils"/>
    </source>
</evidence>
<dbReference type="Proteomes" id="UP001186944">
    <property type="component" value="Unassembled WGS sequence"/>
</dbReference>
<organism evidence="2 3">
    <name type="scientific">Pinctada imbricata</name>
    <name type="common">Atlantic pearl-oyster</name>
    <name type="synonym">Pinctada martensii</name>
    <dbReference type="NCBI Taxonomy" id="66713"/>
    <lineage>
        <taxon>Eukaryota</taxon>
        <taxon>Metazoa</taxon>
        <taxon>Spiralia</taxon>
        <taxon>Lophotrochozoa</taxon>
        <taxon>Mollusca</taxon>
        <taxon>Bivalvia</taxon>
        <taxon>Autobranchia</taxon>
        <taxon>Pteriomorphia</taxon>
        <taxon>Pterioida</taxon>
        <taxon>Pterioidea</taxon>
        <taxon>Pteriidae</taxon>
        <taxon>Pinctada</taxon>
    </lineage>
</organism>
<dbReference type="AlphaFoldDB" id="A0AA89BXQ8"/>
<feature type="non-terminal residue" evidence="2">
    <location>
        <position position="1"/>
    </location>
</feature>
<feature type="coiled-coil region" evidence="1">
    <location>
        <begin position="9"/>
        <end position="151"/>
    </location>
</feature>
<dbReference type="Gene3D" id="1.10.287.1490">
    <property type="match status" value="1"/>
</dbReference>
<dbReference type="EMBL" id="VSWD01000010">
    <property type="protein sequence ID" value="KAK3091453.1"/>
    <property type="molecule type" value="Genomic_DNA"/>
</dbReference>
<sequence>DDIEGSRLLHRLLRLNESLEKQIETLRLRAEYETKRNEKSTAELKRQTRSVIQENEDKLQVLKTELKSRDNKIEDLVTESRYKSEEIKTLQSQITNLNEEANVAKKYVQQLQRDLSFIKEGNGHKEKEAEIQALKGEIESLLRNLGVMEGELRKCRELISSQRGIIKEYDSDKKVSRFKFKEELNKVSATMRLEIERLRDVMKNQWEEMRLMREQNDVMSKDIKDIKQMLVTSSLDFGTHPPQYVHSAFAMVPHLPVLKKDTKRILPGKKKKY</sequence>
<reference evidence="2" key="1">
    <citation type="submission" date="2019-08" db="EMBL/GenBank/DDBJ databases">
        <title>The improved chromosome-level genome for the pearl oyster Pinctada fucata martensii using PacBio sequencing and Hi-C.</title>
        <authorList>
            <person name="Zheng Z."/>
        </authorList>
    </citation>
    <scope>NUCLEOTIDE SEQUENCE</scope>
    <source>
        <strain evidence="2">ZZ-2019</strain>
        <tissue evidence="2">Adductor muscle</tissue>
    </source>
</reference>
<accession>A0AA89BXQ8</accession>
<evidence type="ECO:0000313" key="2">
    <source>
        <dbReference type="EMBL" id="KAK3091453.1"/>
    </source>
</evidence>
<protein>
    <submittedName>
        <fullName evidence="2">Uncharacterized protein</fullName>
    </submittedName>
</protein>
<comment type="caution">
    <text evidence="2">The sequence shown here is derived from an EMBL/GenBank/DDBJ whole genome shotgun (WGS) entry which is preliminary data.</text>
</comment>
<keyword evidence="3" id="KW-1185">Reference proteome</keyword>
<gene>
    <name evidence="2" type="ORF">FSP39_019948</name>
</gene>
<keyword evidence="1" id="KW-0175">Coiled coil</keyword>
<evidence type="ECO:0000313" key="3">
    <source>
        <dbReference type="Proteomes" id="UP001186944"/>
    </source>
</evidence>